<reference evidence="2" key="1">
    <citation type="journal article" date="2020" name="Stud. Mycol.">
        <title>101 Dothideomycetes genomes: a test case for predicting lifestyles and emergence of pathogens.</title>
        <authorList>
            <person name="Haridas S."/>
            <person name="Albert R."/>
            <person name="Binder M."/>
            <person name="Bloem J."/>
            <person name="Labutti K."/>
            <person name="Salamov A."/>
            <person name="Andreopoulos B."/>
            <person name="Baker S."/>
            <person name="Barry K."/>
            <person name="Bills G."/>
            <person name="Bluhm B."/>
            <person name="Cannon C."/>
            <person name="Castanera R."/>
            <person name="Culley D."/>
            <person name="Daum C."/>
            <person name="Ezra D."/>
            <person name="Gonzalez J."/>
            <person name="Henrissat B."/>
            <person name="Kuo A."/>
            <person name="Liang C."/>
            <person name="Lipzen A."/>
            <person name="Lutzoni F."/>
            <person name="Magnuson J."/>
            <person name="Mondo S."/>
            <person name="Nolan M."/>
            <person name="Ohm R."/>
            <person name="Pangilinan J."/>
            <person name="Park H.-J."/>
            <person name="Ramirez L."/>
            <person name="Alfaro M."/>
            <person name="Sun H."/>
            <person name="Tritt A."/>
            <person name="Yoshinaga Y."/>
            <person name="Zwiers L.-H."/>
            <person name="Turgeon B."/>
            <person name="Goodwin S."/>
            <person name="Spatafora J."/>
            <person name="Crous P."/>
            <person name="Grigoriev I."/>
        </authorList>
    </citation>
    <scope>NUCLEOTIDE SEQUENCE</scope>
    <source>
        <strain evidence="2">CBS 109.77</strain>
    </source>
</reference>
<accession>A0A6A6WZP6</accession>
<dbReference type="InterPro" id="IPR051532">
    <property type="entry name" value="Ester_Hydrolysis_Enzymes"/>
</dbReference>
<dbReference type="GO" id="GO:0004622">
    <property type="term" value="F:phosphatidylcholine lysophospholipase activity"/>
    <property type="evidence" value="ECO:0007669"/>
    <property type="project" value="TreeGrafter"/>
</dbReference>
<dbReference type="OrthoDB" id="3915838at2759"/>
<protein>
    <submittedName>
        <fullName evidence="2">Carbohydrate esterase family 3 protein</fullName>
    </submittedName>
</protein>
<dbReference type="EMBL" id="MU002127">
    <property type="protein sequence ID" value="KAF2789572.1"/>
    <property type="molecule type" value="Genomic_DNA"/>
</dbReference>
<proteinExistence type="predicted"/>
<dbReference type="PANTHER" id="PTHR30383:SF31">
    <property type="entry name" value="SGNH HYDROLASE-TYPE ESTERASE DOMAIN-CONTAINING PROTEIN-RELATED"/>
    <property type="match status" value="1"/>
</dbReference>
<name>A0A6A6WZP6_9PLEO</name>
<sequence>MPIGASVTFGVGSTTGNSYRKNLQDLMNANNMTIDYVGTRNHGNFNNNAVEATSGFVISQIAAAAHAAVPIFLPNLVLIDAGTNNCNSGGTVPDAGANITNIINDVFAQSPGSTVILATILVNSDAKQDACRVDENRQIATLTGSMQAAGKKLVLVDMRGPDGPLVSDLADGRHPNDAGYVKMANVFFRGIEEVVSKHILSPPLNTIFTSKTVGDS</sequence>
<evidence type="ECO:0000259" key="1">
    <source>
        <dbReference type="Pfam" id="PF13472"/>
    </source>
</evidence>
<dbReference type="AlphaFoldDB" id="A0A6A6WZP6"/>
<evidence type="ECO:0000313" key="3">
    <source>
        <dbReference type="Proteomes" id="UP000799757"/>
    </source>
</evidence>
<dbReference type="Proteomes" id="UP000799757">
    <property type="component" value="Unassembled WGS sequence"/>
</dbReference>
<dbReference type="SUPFAM" id="SSF52266">
    <property type="entry name" value="SGNH hydrolase"/>
    <property type="match status" value="1"/>
</dbReference>
<dbReference type="InterPro" id="IPR013830">
    <property type="entry name" value="SGNH_hydro"/>
</dbReference>
<organism evidence="2 3">
    <name type="scientific">Melanomma pulvis-pyrius CBS 109.77</name>
    <dbReference type="NCBI Taxonomy" id="1314802"/>
    <lineage>
        <taxon>Eukaryota</taxon>
        <taxon>Fungi</taxon>
        <taxon>Dikarya</taxon>
        <taxon>Ascomycota</taxon>
        <taxon>Pezizomycotina</taxon>
        <taxon>Dothideomycetes</taxon>
        <taxon>Pleosporomycetidae</taxon>
        <taxon>Pleosporales</taxon>
        <taxon>Melanommataceae</taxon>
        <taxon>Melanomma</taxon>
    </lineage>
</organism>
<feature type="domain" description="SGNH hydrolase-type esterase" evidence="1">
    <location>
        <begin position="3"/>
        <end position="180"/>
    </location>
</feature>
<keyword evidence="3" id="KW-1185">Reference proteome</keyword>
<evidence type="ECO:0000313" key="2">
    <source>
        <dbReference type="EMBL" id="KAF2789572.1"/>
    </source>
</evidence>
<dbReference type="Gene3D" id="3.40.50.1110">
    <property type="entry name" value="SGNH hydrolase"/>
    <property type="match status" value="1"/>
</dbReference>
<dbReference type="Pfam" id="PF13472">
    <property type="entry name" value="Lipase_GDSL_2"/>
    <property type="match status" value="1"/>
</dbReference>
<gene>
    <name evidence="2" type="ORF">K505DRAFT_352487</name>
</gene>
<dbReference type="InterPro" id="IPR036514">
    <property type="entry name" value="SGNH_hydro_sf"/>
</dbReference>
<dbReference type="PANTHER" id="PTHR30383">
    <property type="entry name" value="THIOESTERASE 1/PROTEASE 1/LYSOPHOSPHOLIPASE L1"/>
    <property type="match status" value="1"/>
</dbReference>